<dbReference type="GO" id="GO:0010468">
    <property type="term" value="P:regulation of gene expression"/>
    <property type="evidence" value="ECO:0007669"/>
    <property type="project" value="UniProtKB-ARBA"/>
</dbReference>
<evidence type="ECO:0000313" key="5">
    <source>
        <dbReference type="EMBL" id="JAG11494.1"/>
    </source>
</evidence>
<keyword evidence="2 5" id="KW-0067">ATP-binding</keyword>
<dbReference type="EMBL" id="GDHC01004849">
    <property type="protein sequence ID" value="JAQ13780.1"/>
    <property type="molecule type" value="Transcribed_RNA"/>
</dbReference>
<feature type="domain" description="Helicase ATP-binding" evidence="3">
    <location>
        <begin position="1"/>
        <end position="152"/>
    </location>
</feature>
<reference evidence="5" key="1">
    <citation type="journal article" date="2014" name="PLoS ONE">
        <title>Transcriptome-Based Identification of ABC Transporters in the Western Tarnished Plant Bug Lygus hesperus.</title>
        <authorList>
            <person name="Hull J.J."/>
            <person name="Chaney K."/>
            <person name="Geib S.M."/>
            <person name="Fabrick J.A."/>
            <person name="Brent C.S."/>
            <person name="Walsh D."/>
            <person name="Lavine L.C."/>
        </authorList>
    </citation>
    <scope>NUCLEOTIDE SEQUENCE</scope>
</reference>
<dbReference type="GO" id="GO:0016787">
    <property type="term" value="F:hydrolase activity"/>
    <property type="evidence" value="ECO:0007669"/>
    <property type="project" value="UniProtKB-KW"/>
</dbReference>
<keyword evidence="1" id="KW-0378">Hydrolase</keyword>
<dbReference type="EMBL" id="GBHO01032111">
    <property type="protein sequence ID" value="JAG11493.1"/>
    <property type="molecule type" value="Transcribed_RNA"/>
</dbReference>
<dbReference type="PROSITE" id="PS51192">
    <property type="entry name" value="HELICASE_ATP_BIND_1"/>
    <property type="match status" value="1"/>
</dbReference>
<dbReference type="SMART" id="SM00487">
    <property type="entry name" value="DEXDc"/>
    <property type="match status" value="1"/>
</dbReference>
<proteinExistence type="predicted"/>
<accession>A0A0A9WUP6</accession>
<evidence type="ECO:0000256" key="1">
    <source>
        <dbReference type="ARBA" id="ARBA00022801"/>
    </source>
</evidence>
<gene>
    <name evidence="5" type="primary">dbp2_6</name>
    <name evidence="6" type="synonym">dbp2_1</name>
    <name evidence="4" type="synonym">dbp2_15</name>
    <name evidence="7" type="synonym">dbp2_3</name>
    <name evidence="4" type="ORF">CM83_11729</name>
    <name evidence="5" type="ORF">CM83_11733</name>
    <name evidence="7" type="ORF">g.6858</name>
    <name evidence="6" type="ORF">g.6861</name>
</gene>
<dbReference type="GO" id="GO:0005524">
    <property type="term" value="F:ATP binding"/>
    <property type="evidence" value="ECO:0007669"/>
    <property type="project" value="InterPro"/>
</dbReference>
<dbReference type="EMBL" id="GDHC01018381">
    <property type="protein sequence ID" value="JAQ00248.1"/>
    <property type="molecule type" value="Transcribed_RNA"/>
</dbReference>
<name>A0A0A9WUP6_LYGHE</name>
<evidence type="ECO:0000256" key="2">
    <source>
        <dbReference type="ARBA" id="ARBA00022806"/>
    </source>
</evidence>
<dbReference type="SUPFAM" id="SSF52540">
    <property type="entry name" value="P-loop containing nucleoside triphosphate hydrolases"/>
    <property type="match status" value="1"/>
</dbReference>
<dbReference type="InterPro" id="IPR000629">
    <property type="entry name" value="RNA-helicase_DEAD-box_CS"/>
</dbReference>
<dbReference type="PANTHER" id="PTHR47958">
    <property type="entry name" value="ATP-DEPENDENT RNA HELICASE DBP3"/>
    <property type="match status" value="1"/>
</dbReference>
<keyword evidence="2 5" id="KW-0347">Helicase</keyword>
<dbReference type="InterPro" id="IPR014001">
    <property type="entry name" value="Helicase_ATP-bd"/>
</dbReference>
<dbReference type="GO" id="GO:0003676">
    <property type="term" value="F:nucleic acid binding"/>
    <property type="evidence" value="ECO:0007669"/>
    <property type="project" value="InterPro"/>
</dbReference>
<protein>
    <submittedName>
        <fullName evidence="5">ATP-dependent RNA helicase dbp2</fullName>
    </submittedName>
</protein>
<organism evidence="5">
    <name type="scientific">Lygus hesperus</name>
    <name type="common">Western plant bug</name>
    <dbReference type="NCBI Taxonomy" id="30085"/>
    <lineage>
        <taxon>Eukaryota</taxon>
        <taxon>Metazoa</taxon>
        <taxon>Ecdysozoa</taxon>
        <taxon>Arthropoda</taxon>
        <taxon>Hexapoda</taxon>
        <taxon>Insecta</taxon>
        <taxon>Pterygota</taxon>
        <taxon>Neoptera</taxon>
        <taxon>Paraneoptera</taxon>
        <taxon>Hemiptera</taxon>
        <taxon>Heteroptera</taxon>
        <taxon>Panheteroptera</taxon>
        <taxon>Cimicomorpha</taxon>
        <taxon>Miridae</taxon>
        <taxon>Mirini</taxon>
        <taxon>Lygus</taxon>
    </lineage>
</organism>
<reference evidence="5" key="2">
    <citation type="submission" date="2014-07" db="EMBL/GenBank/DDBJ databases">
        <authorList>
            <person name="Hull J."/>
        </authorList>
    </citation>
    <scope>NUCLEOTIDE SEQUENCE</scope>
</reference>
<reference evidence="6" key="3">
    <citation type="journal article" date="2016" name="Gigascience">
        <title>De novo construction of an expanded transcriptome assembly for the western tarnished plant bug, Lygus hesperus.</title>
        <authorList>
            <person name="Tassone E.E."/>
            <person name="Geib S.M."/>
            <person name="Hall B."/>
            <person name="Fabrick J.A."/>
            <person name="Brent C.S."/>
            <person name="Hull J.J."/>
        </authorList>
    </citation>
    <scope>NUCLEOTIDE SEQUENCE</scope>
</reference>
<dbReference type="Pfam" id="PF00270">
    <property type="entry name" value="DEAD"/>
    <property type="match status" value="1"/>
</dbReference>
<dbReference type="InterPro" id="IPR011545">
    <property type="entry name" value="DEAD/DEAH_box_helicase_dom"/>
</dbReference>
<evidence type="ECO:0000259" key="3">
    <source>
        <dbReference type="PROSITE" id="PS51192"/>
    </source>
</evidence>
<dbReference type="InterPro" id="IPR027417">
    <property type="entry name" value="P-loop_NTPase"/>
</dbReference>
<evidence type="ECO:0000313" key="7">
    <source>
        <dbReference type="EMBL" id="JAQ13780.1"/>
    </source>
</evidence>
<evidence type="ECO:0000313" key="4">
    <source>
        <dbReference type="EMBL" id="JAG11493.1"/>
    </source>
</evidence>
<keyword evidence="2 5" id="KW-0547">Nucleotide-binding</keyword>
<evidence type="ECO:0000313" key="6">
    <source>
        <dbReference type="EMBL" id="JAQ00248.1"/>
    </source>
</evidence>
<dbReference type="EMBL" id="GBHO01032110">
    <property type="protein sequence ID" value="JAG11494.1"/>
    <property type="molecule type" value="Transcribed_RNA"/>
</dbReference>
<sequence length="152" mass="16667">MVGVAKTGSGKTMAFMIPAALHIMAQPPLQPGDGPIVLVLAPTRELAVQIETETRKALRRVPSILTTCIYGGSPKPPQQRALRAGVHVCIATPGRLIDMLESNATNLLRVTYLVLDEADRMLDMGFEDQIRKICSQIRADRQTLMFSATWPK</sequence>
<dbReference type="GO" id="GO:0004386">
    <property type="term" value="F:helicase activity"/>
    <property type="evidence" value="ECO:0007669"/>
    <property type="project" value="UniProtKB-KW"/>
</dbReference>
<dbReference type="Gene3D" id="3.40.50.300">
    <property type="entry name" value="P-loop containing nucleotide triphosphate hydrolases"/>
    <property type="match status" value="1"/>
</dbReference>
<dbReference type="PROSITE" id="PS00039">
    <property type="entry name" value="DEAD_ATP_HELICASE"/>
    <property type="match status" value="1"/>
</dbReference>
<dbReference type="AlphaFoldDB" id="A0A0A9WUP6"/>